<keyword evidence="2" id="KW-1185">Reference proteome</keyword>
<evidence type="ECO:0000313" key="1">
    <source>
        <dbReference type="EMBL" id="KAK6737599.1"/>
    </source>
</evidence>
<name>A0ABR1CGN0_NECAM</name>
<dbReference type="EMBL" id="JAVFWL010000002">
    <property type="protein sequence ID" value="KAK6737599.1"/>
    <property type="molecule type" value="Genomic_DNA"/>
</dbReference>
<dbReference type="Proteomes" id="UP001303046">
    <property type="component" value="Unassembled WGS sequence"/>
</dbReference>
<gene>
    <name evidence="1" type="primary">Necator_chrII.g7774</name>
    <name evidence="1" type="ORF">RB195_019980</name>
</gene>
<comment type="caution">
    <text evidence="1">The sequence shown here is derived from an EMBL/GenBank/DDBJ whole genome shotgun (WGS) entry which is preliminary data.</text>
</comment>
<evidence type="ECO:0000313" key="2">
    <source>
        <dbReference type="Proteomes" id="UP001303046"/>
    </source>
</evidence>
<sequence length="149" mass="16447">MLSIVESFQKPASVAIPVNDSFGTSHSGLRGFLFSLDKRESSPEKVMVRSRIKLWYNCDIRRTKSFTDDNVVNFITVPSTGSLQRPAEEGGLLELRAPMDGLSRCDERGKPLSLSAHSNEGGGFQCEVFRRSSGASFGIKINNYDLVKV</sequence>
<protein>
    <submittedName>
        <fullName evidence="1">Uncharacterized protein</fullName>
    </submittedName>
</protein>
<organism evidence="1 2">
    <name type="scientific">Necator americanus</name>
    <name type="common">Human hookworm</name>
    <dbReference type="NCBI Taxonomy" id="51031"/>
    <lineage>
        <taxon>Eukaryota</taxon>
        <taxon>Metazoa</taxon>
        <taxon>Ecdysozoa</taxon>
        <taxon>Nematoda</taxon>
        <taxon>Chromadorea</taxon>
        <taxon>Rhabditida</taxon>
        <taxon>Rhabditina</taxon>
        <taxon>Rhabditomorpha</taxon>
        <taxon>Strongyloidea</taxon>
        <taxon>Ancylostomatidae</taxon>
        <taxon>Bunostominae</taxon>
        <taxon>Necator</taxon>
    </lineage>
</organism>
<accession>A0ABR1CGN0</accession>
<reference evidence="1 2" key="1">
    <citation type="submission" date="2023-08" db="EMBL/GenBank/DDBJ databases">
        <title>A Necator americanus chromosomal reference genome.</title>
        <authorList>
            <person name="Ilik V."/>
            <person name="Petrzelkova K.J."/>
            <person name="Pardy F."/>
            <person name="Fuh T."/>
            <person name="Niatou-Singa F.S."/>
            <person name="Gouil Q."/>
            <person name="Baker L."/>
            <person name="Ritchie M.E."/>
            <person name="Jex A.R."/>
            <person name="Gazzola D."/>
            <person name="Li H."/>
            <person name="Toshio Fujiwara R."/>
            <person name="Zhan B."/>
            <person name="Aroian R.V."/>
            <person name="Pafco B."/>
            <person name="Schwarz E.M."/>
        </authorList>
    </citation>
    <scope>NUCLEOTIDE SEQUENCE [LARGE SCALE GENOMIC DNA]</scope>
    <source>
        <strain evidence="1 2">Aroian</strain>
        <tissue evidence="1">Whole animal</tissue>
    </source>
</reference>
<proteinExistence type="predicted"/>